<comment type="caution">
    <text evidence="2">The sequence shown here is derived from an EMBL/GenBank/DDBJ whole genome shotgun (WGS) entry which is preliminary data.</text>
</comment>
<dbReference type="Proteomes" id="UP000677803">
    <property type="component" value="Unassembled WGS sequence"/>
</dbReference>
<dbReference type="EMBL" id="CAJRST010038888">
    <property type="protein sequence ID" value="CAG6016110.1"/>
    <property type="molecule type" value="Genomic_DNA"/>
</dbReference>
<gene>
    <name evidence="2" type="ORF">MMEN_LOCUS20065</name>
</gene>
<feature type="region of interest" description="Disordered" evidence="1">
    <location>
        <begin position="38"/>
        <end position="96"/>
    </location>
</feature>
<evidence type="ECO:0000256" key="1">
    <source>
        <dbReference type="SAM" id="MobiDB-lite"/>
    </source>
</evidence>
<evidence type="ECO:0000313" key="3">
    <source>
        <dbReference type="Proteomes" id="UP000677803"/>
    </source>
</evidence>
<proteinExistence type="predicted"/>
<evidence type="ECO:0000313" key="2">
    <source>
        <dbReference type="EMBL" id="CAG6016110.1"/>
    </source>
</evidence>
<sequence length="362" mass="41945">VKRKVSAAERQRQYRALRNADPERWAENLEKDRERWNKKRNAGLTRTVANLSEREQRHTRTYWREAQQRCRARGQRTFETPPPSPEPDPEPHTTSKECMYDECPKCRSKVYHLNHDNDAEGPVRCVQWTSELGERRKKNKENQKESQKESQPVRMTVKKEMESSLGDMFDMFQKQLRVFTRHHFNIKTQYDHFRELKKSMTSHECLIHIHFSENYAFKLSAEIRAVHFASSQQQTTLHTGILHVGGVDKHLCFTTISASKEKSHGKGAPDGVGGVLKRTADRLVSEGKDIPNPKRLYDSLLSVQTSIQLFYIEEEAVNKAGQKMPKQLPVVPSTMRLQQTITQAPGKIIYSCQLCLLNETDS</sequence>
<name>A0A8S4BZ93_9TELE</name>
<feature type="non-terminal residue" evidence="2">
    <location>
        <position position="362"/>
    </location>
</feature>
<dbReference type="AlphaFoldDB" id="A0A8S4BZ93"/>
<dbReference type="PANTHER" id="PTHR46601:SF1">
    <property type="entry name" value="ADF-H DOMAIN-CONTAINING PROTEIN"/>
    <property type="match status" value="1"/>
</dbReference>
<feature type="compositionally biased region" description="Basic and acidic residues" evidence="1">
    <location>
        <begin position="52"/>
        <end position="68"/>
    </location>
</feature>
<protein>
    <submittedName>
        <fullName evidence="2">(Atlantic silverside) hypothetical protein</fullName>
    </submittedName>
</protein>
<dbReference type="PANTHER" id="PTHR46601">
    <property type="entry name" value="ULP_PROTEASE DOMAIN-CONTAINING PROTEIN"/>
    <property type="match status" value="1"/>
</dbReference>
<feature type="region of interest" description="Disordered" evidence="1">
    <location>
        <begin position="134"/>
        <end position="154"/>
    </location>
</feature>
<organism evidence="2 3">
    <name type="scientific">Menidia menidia</name>
    <name type="common">Atlantic silverside</name>
    <dbReference type="NCBI Taxonomy" id="238744"/>
    <lineage>
        <taxon>Eukaryota</taxon>
        <taxon>Metazoa</taxon>
        <taxon>Chordata</taxon>
        <taxon>Craniata</taxon>
        <taxon>Vertebrata</taxon>
        <taxon>Euteleostomi</taxon>
        <taxon>Actinopterygii</taxon>
        <taxon>Neopterygii</taxon>
        <taxon>Teleostei</taxon>
        <taxon>Neoteleostei</taxon>
        <taxon>Acanthomorphata</taxon>
        <taxon>Ovalentaria</taxon>
        <taxon>Atherinomorphae</taxon>
        <taxon>Atheriniformes</taxon>
        <taxon>Atherinopsidae</taxon>
        <taxon>Menidiinae</taxon>
        <taxon>Menidia</taxon>
    </lineage>
</organism>
<reference evidence="2" key="1">
    <citation type="submission" date="2021-05" db="EMBL/GenBank/DDBJ databases">
        <authorList>
            <person name="Tigano A."/>
        </authorList>
    </citation>
    <scope>NUCLEOTIDE SEQUENCE</scope>
</reference>
<dbReference type="OrthoDB" id="8945351at2759"/>
<accession>A0A8S4BZ93</accession>
<keyword evidence="3" id="KW-1185">Reference proteome</keyword>